<comment type="caution">
    <text evidence="2">The sequence shown here is derived from an EMBL/GenBank/DDBJ whole genome shotgun (WGS) entry which is preliminary data.</text>
</comment>
<reference evidence="3" key="1">
    <citation type="journal article" date="2015" name="Nat. Genet.">
        <title>The genome and transcriptome of the zoonotic hookworm Ancylostoma ceylanicum identify infection-specific gene families.</title>
        <authorList>
            <person name="Schwarz E.M."/>
            <person name="Hu Y."/>
            <person name="Antoshechkin I."/>
            <person name="Miller M.M."/>
            <person name="Sternberg P.W."/>
            <person name="Aroian R.V."/>
        </authorList>
    </citation>
    <scope>NUCLEOTIDE SEQUENCE</scope>
    <source>
        <strain evidence="3">HY135</strain>
    </source>
</reference>
<feature type="region of interest" description="Disordered" evidence="1">
    <location>
        <begin position="21"/>
        <end position="44"/>
    </location>
</feature>
<proteinExistence type="predicted"/>
<evidence type="ECO:0000256" key="1">
    <source>
        <dbReference type="SAM" id="MobiDB-lite"/>
    </source>
</evidence>
<keyword evidence="3" id="KW-1185">Reference proteome</keyword>
<dbReference type="Proteomes" id="UP000024635">
    <property type="component" value="Unassembled WGS sequence"/>
</dbReference>
<name>A0A016TZ85_9BILA</name>
<gene>
    <name evidence="2" type="primary">Acey_s0067.g107</name>
    <name evidence="2" type="ORF">Y032_0067g107</name>
</gene>
<feature type="compositionally biased region" description="Polar residues" evidence="1">
    <location>
        <begin position="27"/>
        <end position="44"/>
    </location>
</feature>
<evidence type="ECO:0000313" key="2">
    <source>
        <dbReference type="EMBL" id="EYC08076.1"/>
    </source>
</evidence>
<organism evidence="2 3">
    <name type="scientific">Ancylostoma ceylanicum</name>
    <dbReference type="NCBI Taxonomy" id="53326"/>
    <lineage>
        <taxon>Eukaryota</taxon>
        <taxon>Metazoa</taxon>
        <taxon>Ecdysozoa</taxon>
        <taxon>Nematoda</taxon>
        <taxon>Chromadorea</taxon>
        <taxon>Rhabditida</taxon>
        <taxon>Rhabditina</taxon>
        <taxon>Rhabditomorpha</taxon>
        <taxon>Strongyloidea</taxon>
        <taxon>Ancylostomatidae</taxon>
        <taxon>Ancylostomatinae</taxon>
        <taxon>Ancylostoma</taxon>
    </lineage>
</organism>
<protein>
    <submittedName>
        <fullName evidence="2">Uncharacterized protein</fullName>
    </submittedName>
</protein>
<dbReference type="EMBL" id="JARK01001403">
    <property type="protein sequence ID" value="EYC08076.1"/>
    <property type="molecule type" value="Genomic_DNA"/>
</dbReference>
<accession>A0A016TZ85</accession>
<sequence length="77" mass="8625">MSPALLRLMMAHTPDHKYVGHFAPHMNDSNPYDTQEPPQRDSTLSISVTTSTELSALSAFVRLNTFTQYALQQVLTC</sequence>
<dbReference type="AlphaFoldDB" id="A0A016TZ85"/>
<evidence type="ECO:0000313" key="3">
    <source>
        <dbReference type="Proteomes" id="UP000024635"/>
    </source>
</evidence>